<reference evidence="8 9" key="1">
    <citation type="journal article" date="2019" name="Sci. Rep.">
        <title>Orb-weaving spider Araneus ventricosus genome elucidates the spidroin gene catalogue.</title>
        <authorList>
            <person name="Kono N."/>
            <person name="Nakamura H."/>
            <person name="Ohtoshi R."/>
            <person name="Moran D.A.P."/>
            <person name="Shinohara A."/>
            <person name="Yoshida Y."/>
            <person name="Fujiwara M."/>
            <person name="Mori M."/>
            <person name="Tomita M."/>
            <person name="Arakawa K."/>
        </authorList>
    </citation>
    <scope>NUCLEOTIDE SEQUENCE [LARGE SCALE GENOMIC DNA]</scope>
</reference>
<dbReference type="GO" id="GO:0006351">
    <property type="term" value="P:DNA-templated transcription"/>
    <property type="evidence" value="ECO:0007669"/>
    <property type="project" value="InterPro"/>
</dbReference>
<comment type="similarity">
    <text evidence="1">Belongs to the RNA polymerase beta chain family.</text>
</comment>
<dbReference type="GO" id="GO:0003677">
    <property type="term" value="F:DNA binding"/>
    <property type="evidence" value="ECO:0007669"/>
    <property type="project" value="InterPro"/>
</dbReference>
<dbReference type="InterPro" id="IPR015712">
    <property type="entry name" value="DNA-dir_RNA_pol_su2"/>
</dbReference>
<protein>
    <recommendedName>
        <fullName evidence="2">DNA-directed RNA polymerase</fullName>
        <ecNumber evidence="2">2.7.7.6</ecNumber>
    </recommendedName>
</protein>
<dbReference type="EMBL" id="BGPR01099457">
    <property type="protein sequence ID" value="GBM52761.1"/>
    <property type="molecule type" value="Genomic_DNA"/>
</dbReference>
<evidence type="ECO:0000256" key="1">
    <source>
        <dbReference type="ARBA" id="ARBA00006835"/>
    </source>
</evidence>
<evidence type="ECO:0000256" key="3">
    <source>
        <dbReference type="ARBA" id="ARBA00022478"/>
    </source>
</evidence>
<dbReference type="GO" id="GO:0032549">
    <property type="term" value="F:ribonucleoside binding"/>
    <property type="evidence" value="ECO:0007669"/>
    <property type="project" value="InterPro"/>
</dbReference>
<evidence type="ECO:0000256" key="4">
    <source>
        <dbReference type="ARBA" id="ARBA00022679"/>
    </source>
</evidence>
<evidence type="ECO:0000256" key="6">
    <source>
        <dbReference type="ARBA" id="ARBA00023163"/>
    </source>
</evidence>
<keyword evidence="3 8" id="KW-0240">DNA-directed RNA polymerase</keyword>
<comment type="caution">
    <text evidence="8">The sequence shown here is derived from an EMBL/GenBank/DDBJ whole genome shotgun (WGS) entry which is preliminary data.</text>
</comment>
<keyword evidence="5" id="KW-0548">Nucleotidyltransferase</keyword>
<keyword evidence="4" id="KW-0808">Transferase</keyword>
<dbReference type="AlphaFoldDB" id="A0A4Y2GHC7"/>
<dbReference type="GO" id="GO:0000428">
    <property type="term" value="C:DNA-directed RNA polymerase complex"/>
    <property type="evidence" value="ECO:0007669"/>
    <property type="project" value="UniProtKB-KW"/>
</dbReference>
<proteinExistence type="inferred from homology"/>
<keyword evidence="6" id="KW-0804">Transcription</keyword>
<dbReference type="Gene3D" id="3.90.1100.10">
    <property type="match status" value="1"/>
</dbReference>
<evidence type="ECO:0000256" key="5">
    <source>
        <dbReference type="ARBA" id="ARBA00022695"/>
    </source>
</evidence>
<evidence type="ECO:0000313" key="8">
    <source>
        <dbReference type="EMBL" id="GBM52761.1"/>
    </source>
</evidence>
<dbReference type="FunFam" id="3.90.1100.10:FF:000018">
    <property type="entry name" value="DNA-directed RNA polymerase subunit beta"/>
    <property type="match status" value="1"/>
</dbReference>
<accession>A0A4Y2GHC7</accession>
<evidence type="ECO:0000256" key="2">
    <source>
        <dbReference type="ARBA" id="ARBA00012418"/>
    </source>
</evidence>
<dbReference type="SUPFAM" id="SSF64484">
    <property type="entry name" value="beta and beta-prime subunits of DNA dependent RNA-polymerase"/>
    <property type="match status" value="1"/>
</dbReference>
<organism evidence="8 9">
    <name type="scientific">Araneus ventricosus</name>
    <name type="common">Orbweaver spider</name>
    <name type="synonym">Epeira ventricosa</name>
    <dbReference type="NCBI Taxonomy" id="182803"/>
    <lineage>
        <taxon>Eukaryota</taxon>
        <taxon>Metazoa</taxon>
        <taxon>Ecdysozoa</taxon>
        <taxon>Arthropoda</taxon>
        <taxon>Chelicerata</taxon>
        <taxon>Arachnida</taxon>
        <taxon>Araneae</taxon>
        <taxon>Araneomorphae</taxon>
        <taxon>Entelegynae</taxon>
        <taxon>Araneoidea</taxon>
        <taxon>Araneidae</taxon>
        <taxon>Araneus</taxon>
    </lineage>
</organism>
<dbReference type="PANTHER" id="PTHR20856">
    <property type="entry name" value="DNA-DIRECTED RNA POLYMERASE I SUBUNIT 2"/>
    <property type="match status" value="1"/>
</dbReference>
<dbReference type="GO" id="GO:0003899">
    <property type="term" value="F:DNA-directed RNA polymerase activity"/>
    <property type="evidence" value="ECO:0007669"/>
    <property type="project" value="UniProtKB-EC"/>
</dbReference>
<keyword evidence="9" id="KW-1185">Reference proteome</keyword>
<dbReference type="Pfam" id="PF04563">
    <property type="entry name" value="RNA_pol_Rpb2_1"/>
    <property type="match status" value="1"/>
</dbReference>
<feature type="domain" description="RNA polymerase beta subunit protrusion" evidence="7">
    <location>
        <begin position="7"/>
        <end position="124"/>
    </location>
</feature>
<dbReference type="EC" id="2.7.7.6" evidence="2"/>
<name>A0A4Y2GHC7_ARAVE</name>
<dbReference type="OrthoDB" id="10248617at2759"/>
<dbReference type="Proteomes" id="UP000499080">
    <property type="component" value="Unassembled WGS sequence"/>
</dbReference>
<gene>
    <name evidence="8" type="primary">Polr2b</name>
    <name evidence="8" type="ORF">AVEN_66118_1</name>
</gene>
<sequence length="202" mass="22985">MENPLRYLVKFEHIYLSKSTHWEKDGAPSPMIPNEARLRNLTFSAPFYVDITKTVIKEGGEPVKTQLQKSFIGKIPILLRSTYCLLIELTDRDLTELNECPLDPGGYFINGSEKVLIAQEKMATNSVYVFQMKDSKYAYKSECWSCLEHSSRPTSTLWVNMLARGGQGVRKSAIGQRIIDILPYIKQNKADIRASDMLMSIV</sequence>
<evidence type="ECO:0000313" key="9">
    <source>
        <dbReference type="Proteomes" id="UP000499080"/>
    </source>
</evidence>
<dbReference type="InterPro" id="IPR007644">
    <property type="entry name" value="RNA_pol_bsu_protrusion"/>
</dbReference>
<evidence type="ECO:0000259" key="7">
    <source>
        <dbReference type="Pfam" id="PF04563"/>
    </source>
</evidence>